<organism evidence="2 3">
    <name type="scientific">Aureobasidium subglaciale (strain EXF-2481)</name>
    <name type="common">Aureobasidium pullulans var. subglaciale</name>
    <dbReference type="NCBI Taxonomy" id="1043005"/>
    <lineage>
        <taxon>Eukaryota</taxon>
        <taxon>Fungi</taxon>
        <taxon>Dikarya</taxon>
        <taxon>Ascomycota</taxon>
        <taxon>Pezizomycotina</taxon>
        <taxon>Dothideomycetes</taxon>
        <taxon>Dothideomycetidae</taxon>
        <taxon>Dothideales</taxon>
        <taxon>Saccotheciaceae</taxon>
        <taxon>Aureobasidium</taxon>
    </lineage>
</organism>
<protein>
    <submittedName>
        <fullName evidence="2">Uncharacterized protein</fullName>
    </submittedName>
</protein>
<reference evidence="2 3" key="1">
    <citation type="journal article" date="2014" name="BMC Genomics">
        <title>Genome sequencing of four Aureobasidium pullulans varieties: biotechnological potential, stress tolerance, and description of new species.</title>
        <authorList>
            <person name="Gostin Ar C."/>
            <person name="Ohm R.A."/>
            <person name="Kogej T."/>
            <person name="Sonjak S."/>
            <person name="Turk M."/>
            <person name="Zajc J."/>
            <person name="Zalar P."/>
            <person name="Grube M."/>
            <person name="Sun H."/>
            <person name="Han J."/>
            <person name="Sharma A."/>
            <person name="Chiniquy J."/>
            <person name="Ngan C.Y."/>
            <person name="Lipzen A."/>
            <person name="Barry K."/>
            <person name="Grigoriev I.V."/>
            <person name="Gunde-Cimerman N."/>
        </authorList>
    </citation>
    <scope>NUCLEOTIDE SEQUENCE [LARGE SCALE GENOMIC DNA]</scope>
    <source>
        <strain evidence="2 3">EXF-2481</strain>
    </source>
</reference>
<dbReference type="Proteomes" id="UP000030641">
    <property type="component" value="Unassembled WGS sequence"/>
</dbReference>
<dbReference type="AlphaFoldDB" id="A0A074YKP8"/>
<dbReference type="OrthoDB" id="10383170at2759"/>
<feature type="region of interest" description="Disordered" evidence="1">
    <location>
        <begin position="1"/>
        <end position="26"/>
    </location>
</feature>
<dbReference type="InParanoid" id="A0A074YKP8"/>
<evidence type="ECO:0000313" key="2">
    <source>
        <dbReference type="EMBL" id="KEQ98408.1"/>
    </source>
</evidence>
<dbReference type="HOGENOM" id="CLU_2533516_0_0_1"/>
<evidence type="ECO:0000313" key="3">
    <source>
        <dbReference type="Proteomes" id="UP000030641"/>
    </source>
</evidence>
<name>A0A074YKP8_AURSE</name>
<dbReference type="RefSeq" id="XP_013346970.1">
    <property type="nucleotide sequence ID" value="XM_013491516.1"/>
</dbReference>
<proteinExistence type="predicted"/>
<dbReference type="GeneID" id="25371399"/>
<dbReference type="EMBL" id="KL584752">
    <property type="protein sequence ID" value="KEQ98408.1"/>
    <property type="molecule type" value="Genomic_DNA"/>
</dbReference>
<accession>A0A074YKP8</accession>
<gene>
    <name evidence="2" type="ORF">AUEXF2481DRAFT_77375</name>
</gene>
<sequence length="84" mass="9699">MRHCHSPIMNHGSHFSRQNGDYDQKLENATMPGTRYIAIEMSAIIKKVFKGKNTSYIWCLTPVQLAQIHILVSNIELRRMSILD</sequence>
<feature type="non-terminal residue" evidence="2">
    <location>
        <position position="84"/>
    </location>
</feature>
<keyword evidence="3" id="KW-1185">Reference proteome</keyword>
<evidence type="ECO:0000256" key="1">
    <source>
        <dbReference type="SAM" id="MobiDB-lite"/>
    </source>
</evidence>